<evidence type="ECO:0000256" key="9">
    <source>
        <dbReference type="SAM" id="Coils"/>
    </source>
</evidence>
<reference evidence="11 12" key="1">
    <citation type="journal article" date="2019" name="Commun. Biol.">
        <title>The bagworm genome reveals a unique fibroin gene that provides high tensile strength.</title>
        <authorList>
            <person name="Kono N."/>
            <person name="Nakamura H."/>
            <person name="Ohtoshi R."/>
            <person name="Tomita M."/>
            <person name="Numata K."/>
            <person name="Arakawa K."/>
        </authorList>
    </citation>
    <scope>NUCLEOTIDE SEQUENCE [LARGE SCALE GENOMIC DNA]</scope>
</reference>
<dbReference type="EMBL" id="BGZK01000962">
    <property type="protein sequence ID" value="GBP66583.1"/>
    <property type="molecule type" value="Genomic_DNA"/>
</dbReference>
<comment type="function">
    <text evidence="7 8">Component of the Mediator complex, a coactivator involved in the regulated transcription of nearly all RNA polymerase II-dependent genes. Mediator functions as a bridge to convey information from gene-specific regulatory proteins to the basal RNA polymerase II transcription machinery. Mediator is recruited to promoters by direct interactions with regulatory proteins and serves as a scaffold for the assembly of a functional preinitiation complex with RNA polymerase II and the general transcription factors.</text>
</comment>
<keyword evidence="6 8" id="KW-0539">Nucleus</keyword>
<accession>A0A4C1XU62</accession>
<evidence type="ECO:0000256" key="7">
    <source>
        <dbReference type="ARBA" id="ARBA00025687"/>
    </source>
</evidence>
<dbReference type="Pfam" id="PF07544">
    <property type="entry name" value="Med9"/>
    <property type="match status" value="1"/>
</dbReference>
<comment type="similarity">
    <text evidence="2 8">Belongs to the Mediator complex subunit 9 family.</text>
</comment>
<feature type="compositionally biased region" description="Low complexity" evidence="10">
    <location>
        <begin position="125"/>
        <end position="134"/>
    </location>
</feature>
<feature type="coiled-coil region" evidence="9">
    <location>
        <begin position="57"/>
        <end position="84"/>
    </location>
</feature>
<evidence type="ECO:0000256" key="10">
    <source>
        <dbReference type="SAM" id="MobiDB-lite"/>
    </source>
</evidence>
<evidence type="ECO:0000256" key="8">
    <source>
        <dbReference type="RuleBase" id="RU364145"/>
    </source>
</evidence>
<dbReference type="GO" id="GO:0016592">
    <property type="term" value="C:mediator complex"/>
    <property type="evidence" value="ECO:0007669"/>
    <property type="project" value="InterPro"/>
</dbReference>
<sequence length="166" mass="18466">MENSTEQAQHDNFSPLSVQDVDVDILPIVYEIMRSVERDFHDNSAKVRESQDCSLKVLELQKKLDSARAQDAELEENSSQTQKELAFSLEVTQQAVSDCLKSLGIINKPLGYESKMDDPPDDTDQPTTNVLPSFLDPPSPPSFVTVSDATFMSASEDEINNPFQPS</sequence>
<dbReference type="STRING" id="151549.A0A4C1XU62"/>
<keyword evidence="5 8" id="KW-0804">Transcription</keyword>
<dbReference type="Gene3D" id="1.10.10.10">
    <property type="entry name" value="Winged helix-like DNA-binding domain superfamily/Winged helix DNA-binding domain"/>
    <property type="match status" value="1"/>
</dbReference>
<name>A0A4C1XU62_EUMVA</name>
<dbReference type="InterPro" id="IPR011425">
    <property type="entry name" value="Med9"/>
</dbReference>
<evidence type="ECO:0000256" key="4">
    <source>
        <dbReference type="ARBA" id="ARBA00023159"/>
    </source>
</evidence>
<keyword evidence="12" id="KW-1185">Reference proteome</keyword>
<proteinExistence type="inferred from homology"/>
<dbReference type="AlphaFoldDB" id="A0A4C1XU62"/>
<evidence type="ECO:0000313" key="12">
    <source>
        <dbReference type="Proteomes" id="UP000299102"/>
    </source>
</evidence>
<keyword evidence="9" id="KW-0175">Coiled coil</keyword>
<evidence type="ECO:0000256" key="3">
    <source>
        <dbReference type="ARBA" id="ARBA00023015"/>
    </source>
</evidence>
<dbReference type="GO" id="GO:0006357">
    <property type="term" value="P:regulation of transcription by RNA polymerase II"/>
    <property type="evidence" value="ECO:0007669"/>
    <property type="project" value="InterPro"/>
</dbReference>
<dbReference type="InterPro" id="IPR036388">
    <property type="entry name" value="WH-like_DNA-bd_sf"/>
</dbReference>
<keyword evidence="4 8" id="KW-0010">Activator</keyword>
<comment type="subcellular location">
    <subcellularLocation>
        <location evidence="1 8">Nucleus</location>
    </subcellularLocation>
</comment>
<dbReference type="OrthoDB" id="5950777at2759"/>
<comment type="caution">
    <text evidence="11">The sequence shown here is derived from an EMBL/GenBank/DDBJ whole genome shotgun (WGS) entry which is preliminary data.</text>
</comment>
<evidence type="ECO:0000256" key="6">
    <source>
        <dbReference type="ARBA" id="ARBA00023242"/>
    </source>
</evidence>
<evidence type="ECO:0000313" key="11">
    <source>
        <dbReference type="EMBL" id="GBP66583.1"/>
    </source>
</evidence>
<organism evidence="11 12">
    <name type="scientific">Eumeta variegata</name>
    <name type="common">Bagworm moth</name>
    <name type="synonym">Eumeta japonica</name>
    <dbReference type="NCBI Taxonomy" id="151549"/>
    <lineage>
        <taxon>Eukaryota</taxon>
        <taxon>Metazoa</taxon>
        <taxon>Ecdysozoa</taxon>
        <taxon>Arthropoda</taxon>
        <taxon>Hexapoda</taxon>
        <taxon>Insecta</taxon>
        <taxon>Pterygota</taxon>
        <taxon>Neoptera</taxon>
        <taxon>Endopterygota</taxon>
        <taxon>Lepidoptera</taxon>
        <taxon>Glossata</taxon>
        <taxon>Ditrysia</taxon>
        <taxon>Tineoidea</taxon>
        <taxon>Psychidae</taxon>
        <taxon>Oiketicinae</taxon>
        <taxon>Eumeta</taxon>
    </lineage>
</organism>
<evidence type="ECO:0000256" key="2">
    <source>
        <dbReference type="ARBA" id="ARBA00008089"/>
    </source>
</evidence>
<dbReference type="InterPro" id="IPR039242">
    <property type="entry name" value="MED9_metazoa"/>
</dbReference>
<gene>
    <name evidence="8 11" type="primary">MED9</name>
    <name evidence="11" type="ORF">EVAR_47839_1</name>
</gene>
<feature type="region of interest" description="Disordered" evidence="10">
    <location>
        <begin position="110"/>
        <end position="143"/>
    </location>
</feature>
<dbReference type="PANTHER" id="PTHR20844:SF0">
    <property type="entry name" value="MEDIATOR OF RNA POLYMERASE II TRANSCRIPTION SUBUNIT 9"/>
    <property type="match status" value="1"/>
</dbReference>
<evidence type="ECO:0000256" key="5">
    <source>
        <dbReference type="ARBA" id="ARBA00023163"/>
    </source>
</evidence>
<evidence type="ECO:0000256" key="1">
    <source>
        <dbReference type="ARBA" id="ARBA00004123"/>
    </source>
</evidence>
<dbReference type="GO" id="GO:0003712">
    <property type="term" value="F:transcription coregulator activity"/>
    <property type="evidence" value="ECO:0007669"/>
    <property type="project" value="InterPro"/>
</dbReference>
<keyword evidence="3 8" id="KW-0805">Transcription regulation</keyword>
<protein>
    <recommendedName>
        <fullName evidence="8">Mediator of RNA polymerase II transcription subunit 9</fullName>
    </recommendedName>
    <alternativeName>
        <fullName evidence="8">Mediator complex subunit 9</fullName>
    </alternativeName>
</protein>
<comment type="subunit">
    <text evidence="8">Component of the Mediator complex.</text>
</comment>
<dbReference type="Proteomes" id="UP000299102">
    <property type="component" value="Unassembled WGS sequence"/>
</dbReference>
<dbReference type="PANTHER" id="PTHR20844">
    <property type="entry name" value="MEDIATOR OF RNA POLYMERASE II TRANSCRIPTION, SUBUNIT 9"/>
    <property type="match status" value="1"/>
</dbReference>